<dbReference type="Proteomes" id="UP000189229">
    <property type="component" value="Unassembled WGS sequence"/>
</dbReference>
<reference evidence="4 5" key="1">
    <citation type="submission" date="2017-02" db="EMBL/GenBank/DDBJ databases">
        <title>Complete genome sequences of Mycobacterium kansasii strains isolated from rhesus macaques.</title>
        <authorList>
            <person name="Panda A."/>
            <person name="Nagaraj S."/>
            <person name="Zhao X."/>
            <person name="Tettelin H."/>
            <person name="Detolla L.J."/>
        </authorList>
    </citation>
    <scope>NUCLEOTIDE SEQUENCE [LARGE SCALE GENOMIC DNA]</scope>
    <source>
        <strain evidence="4 5">11-3813</strain>
    </source>
</reference>
<dbReference type="PANTHER" id="PTHR21240:SF28">
    <property type="entry name" value="ISO-OROTATE DECARBOXYLASE (EUROFUNG)"/>
    <property type="match status" value="1"/>
</dbReference>
<dbReference type="AlphaFoldDB" id="A0A1V3WVJ4"/>
<dbReference type="InterPro" id="IPR006680">
    <property type="entry name" value="Amidohydro-rel"/>
</dbReference>
<organism evidence="4 5">
    <name type="scientific">Mycobacterium kansasii</name>
    <dbReference type="NCBI Taxonomy" id="1768"/>
    <lineage>
        <taxon>Bacteria</taxon>
        <taxon>Bacillati</taxon>
        <taxon>Actinomycetota</taxon>
        <taxon>Actinomycetes</taxon>
        <taxon>Mycobacteriales</taxon>
        <taxon>Mycobacteriaceae</taxon>
        <taxon>Mycobacterium</taxon>
    </lineage>
</organism>
<evidence type="ECO:0000256" key="1">
    <source>
        <dbReference type="ARBA" id="ARBA00023239"/>
    </source>
</evidence>
<proteinExistence type="predicted"/>
<feature type="region of interest" description="Disordered" evidence="2">
    <location>
        <begin position="1"/>
        <end position="105"/>
    </location>
</feature>
<accession>A0A1V3WVJ4</accession>
<feature type="domain" description="Amidohydrolase-related" evidence="3">
    <location>
        <begin position="109"/>
        <end position="388"/>
    </location>
</feature>
<dbReference type="PANTHER" id="PTHR21240">
    <property type="entry name" value="2-AMINO-3-CARBOXYLMUCONATE-6-SEMIALDEHYDE DECARBOXYLASE"/>
    <property type="match status" value="1"/>
</dbReference>
<evidence type="ECO:0000313" key="5">
    <source>
        <dbReference type="Proteomes" id="UP000189229"/>
    </source>
</evidence>
<dbReference type="SUPFAM" id="SSF51556">
    <property type="entry name" value="Metallo-dependent hydrolases"/>
    <property type="match status" value="1"/>
</dbReference>
<evidence type="ECO:0000313" key="4">
    <source>
        <dbReference type="EMBL" id="OOK70341.1"/>
    </source>
</evidence>
<keyword evidence="1" id="KW-0456">Lyase</keyword>
<protein>
    <submittedName>
        <fullName evidence="4">Amidohydrolase family protein</fullName>
    </submittedName>
</protein>
<dbReference type="InterPro" id="IPR032466">
    <property type="entry name" value="Metal_Hydrolase"/>
</dbReference>
<dbReference type="EMBL" id="MVBM01000006">
    <property type="protein sequence ID" value="OOK70341.1"/>
    <property type="molecule type" value="Genomic_DNA"/>
</dbReference>
<evidence type="ECO:0000256" key="2">
    <source>
        <dbReference type="SAM" id="MobiDB-lite"/>
    </source>
</evidence>
<feature type="compositionally biased region" description="Basic and acidic residues" evidence="2">
    <location>
        <begin position="1"/>
        <end position="36"/>
    </location>
</feature>
<dbReference type="GO" id="GO:0005737">
    <property type="term" value="C:cytoplasm"/>
    <property type="evidence" value="ECO:0007669"/>
    <property type="project" value="TreeGrafter"/>
</dbReference>
<evidence type="ECO:0000259" key="3">
    <source>
        <dbReference type="Pfam" id="PF04909"/>
    </source>
</evidence>
<dbReference type="Pfam" id="PF04909">
    <property type="entry name" value="Amidohydro_2"/>
    <property type="match status" value="1"/>
</dbReference>
<gene>
    <name evidence="4" type="ORF">BZL30_6231</name>
</gene>
<comment type="caution">
    <text evidence="4">The sequence shown here is derived from an EMBL/GenBank/DDBJ whole genome shotgun (WGS) entry which is preliminary data.</text>
</comment>
<sequence length="445" mass="49922">MKILEGPKGEGYGHEQGGHDSDQRRRPHRRAAEHVQESSGIEVPRRRPEAGAQPRRLGHVEVPRHRHPQRGAQRGGRQAQGGVRHRAHGPGRDPAGLLQRRRTDQGHERRGILASICFPSFPGFAARLFATDDPDFSIALVQAYNDWHIDEWCGAYPARFIPMAIPVIWDAEACAAEVRRVSKKGVHALTFTENPAAMGYPSFHNEYWNPLWKALCDTNTVMNIHIGSSGRLAITAPDAPMDVMITLQPMNIVQAAADLLWSRPIKEFPDLKIALSEGGTGWIPYFLERADRTFEMHSTWTHQNFGGKLPSEVFREHFLTCFISDKVGVKLRNMIGIDNIAWEADYPHSDSMWPGAPEELWDVLSLNDVPDDEINKITHQNAMRWYSFDPFTHVPREQATVGALRKAAEGHDVSIRALSHHKDTRAGSSFAEFAASAKELTGNKD</sequence>
<dbReference type="GO" id="GO:0016787">
    <property type="term" value="F:hydrolase activity"/>
    <property type="evidence" value="ECO:0007669"/>
    <property type="project" value="UniProtKB-KW"/>
</dbReference>
<dbReference type="GO" id="GO:0019748">
    <property type="term" value="P:secondary metabolic process"/>
    <property type="evidence" value="ECO:0007669"/>
    <property type="project" value="TreeGrafter"/>
</dbReference>
<feature type="compositionally biased region" description="Low complexity" evidence="2">
    <location>
        <begin position="70"/>
        <end position="82"/>
    </location>
</feature>
<keyword evidence="4" id="KW-0378">Hydrolase</keyword>
<name>A0A1V3WVJ4_MYCKA</name>
<dbReference type="GO" id="GO:0016831">
    <property type="term" value="F:carboxy-lyase activity"/>
    <property type="evidence" value="ECO:0007669"/>
    <property type="project" value="InterPro"/>
</dbReference>
<dbReference type="Gene3D" id="3.20.20.140">
    <property type="entry name" value="Metal-dependent hydrolases"/>
    <property type="match status" value="1"/>
</dbReference>
<dbReference type="InterPro" id="IPR032465">
    <property type="entry name" value="ACMSD"/>
</dbReference>